<organism evidence="2 3">
    <name type="scientific">Candidatus Chisholmbacteria bacterium RIFCSPLOWO2_01_FULL_49_14</name>
    <dbReference type="NCBI Taxonomy" id="1797593"/>
    <lineage>
        <taxon>Bacteria</taxon>
        <taxon>Candidatus Chisholmiibacteriota</taxon>
    </lineage>
</organism>
<dbReference type="SUPFAM" id="SSF51182">
    <property type="entry name" value="RmlC-like cupins"/>
    <property type="match status" value="1"/>
</dbReference>
<proteinExistence type="predicted"/>
<sequence>MRTVSIKLLDELTAKAKISPRRRAHFLFHEASDLVQRMVNAMEPGTYIQPHKHEHPDKIEAFAILRGKAACLQFDEAGELTNVHLLEENGPELAVDIPPRTYHTFISLQSGTALFEIVQGPYDPQSHKNLAPWAPSEAQVGDYVKILEDKVRRWQKH</sequence>
<dbReference type="CDD" id="cd07005">
    <property type="entry name" value="cupin_WbuC-like"/>
    <property type="match status" value="1"/>
</dbReference>
<comment type="caution">
    <text evidence="2">The sequence shown here is derived from an EMBL/GenBank/DDBJ whole genome shotgun (WGS) entry which is preliminary data.</text>
</comment>
<dbReference type="EMBL" id="MHCL01000003">
    <property type="protein sequence ID" value="OGY22411.1"/>
    <property type="molecule type" value="Genomic_DNA"/>
</dbReference>
<dbReference type="Pfam" id="PF19480">
    <property type="entry name" value="DUF6016"/>
    <property type="match status" value="1"/>
</dbReference>
<dbReference type="InterPro" id="IPR011051">
    <property type="entry name" value="RmlC_Cupin_sf"/>
</dbReference>
<dbReference type="Proteomes" id="UP000176723">
    <property type="component" value="Unassembled WGS sequence"/>
</dbReference>
<evidence type="ECO:0000313" key="3">
    <source>
        <dbReference type="Proteomes" id="UP000176723"/>
    </source>
</evidence>
<reference evidence="2 3" key="1">
    <citation type="journal article" date="2016" name="Nat. Commun.">
        <title>Thousands of microbial genomes shed light on interconnected biogeochemical processes in an aquifer system.</title>
        <authorList>
            <person name="Anantharaman K."/>
            <person name="Brown C.T."/>
            <person name="Hug L.A."/>
            <person name="Sharon I."/>
            <person name="Castelle C.J."/>
            <person name="Probst A.J."/>
            <person name="Thomas B.C."/>
            <person name="Singh A."/>
            <person name="Wilkins M.J."/>
            <person name="Karaoz U."/>
            <person name="Brodie E.L."/>
            <person name="Williams K.H."/>
            <person name="Hubbard S.S."/>
            <person name="Banfield J.F."/>
        </authorList>
    </citation>
    <scope>NUCLEOTIDE SEQUENCE [LARGE SCALE GENOMIC DNA]</scope>
</reference>
<dbReference type="Gene3D" id="2.60.120.10">
    <property type="entry name" value="Jelly Rolls"/>
    <property type="match status" value="1"/>
</dbReference>
<name>A0A1G1W444_9BACT</name>
<dbReference type="InterPro" id="IPR046058">
    <property type="entry name" value="WbuC_cupin"/>
</dbReference>
<dbReference type="AlphaFoldDB" id="A0A1G1W444"/>
<dbReference type="NCBIfam" id="TIGR04366">
    <property type="entry name" value="cupin_WbuC"/>
    <property type="match status" value="1"/>
</dbReference>
<evidence type="ECO:0000313" key="2">
    <source>
        <dbReference type="EMBL" id="OGY22411.1"/>
    </source>
</evidence>
<dbReference type="InterPro" id="IPR014710">
    <property type="entry name" value="RmlC-like_jellyroll"/>
</dbReference>
<accession>A0A1G1W444</accession>
<protein>
    <recommendedName>
        <fullName evidence="1">Cupin fold metalloprotein WbuC cupin domain-containing protein</fullName>
    </recommendedName>
</protein>
<dbReference type="STRING" id="1797593.A3A65_04630"/>
<gene>
    <name evidence="2" type="ORF">A3A65_04630</name>
</gene>
<dbReference type="InterPro" id="IPR027565">
    <property type="entry name" value="Cupin_WbuC"/>
</dbReference>
<evidence type="ECO:0000259" key="1">
    <source>
        <dbReference type="Pfam" id="PF19480"/>
    </source>
</evidence>
<feature type="domain" description="Cupin fold metalloprotein WbuC cupin" evidence="1">
    <location>
        <begin position="7"/>
        <end position="85"/>
    </location>
</feature>